<dbReference type="Pfam" id="PF00149">
    <property type="entry name" value="Metallophos"/>
    <property type="match status" value="1"/>
</dbReference>
<evidence type="ECO:0000256" key="4">
    <source>
        <dbReference type="ARBA" id="ARBA00022801"/>
    </source>
</evidence>
<dbReference type="EC" id="3.6.1.41" evidence="3"/>
<evidence type="ECO:0000313" key="11">
    <source>
        <dbReference type="Proteomes" id="UP000706525"/>
    </source>
</evidence>
<comment type="caution">
    <text evidence="10">The sequence shown here is derived from an EMBL/GenBank/DDBJ whole genome shotgun (WGS) entry which is preliminary data.</text>
</comment>
<dbReference type="CDD" id="cd07422">
    <property type="entry name" value="MPP_ApaH"/>
    <property type="match status" value="1"/>
</dbReference>
<comment type="similarity">
    <text evidence="2">Belongs to the Ap4A hydrolase family.</text>
</comment>
<sequence>MHLKREDSPSLYAIGDLQGCRDSAQRLIERLPPEAGLRFLGDLINRGPDSLGTLYAVRNLGTRAKALLGNHDIHLLAVAAGVRKKSRSDTIDDVLSANDADALLTWLRHRPLAIREGGFLLVHAGVLPQWTATQVMELAAEVEEQLRGRNWEEFLAEIFGNTADRWHDGLRGIDRHRVVINALTRLRFCTPEGVMDLKSKEGPGGAAQGYMPWFDVPGRRTADVTMVAGHWSTLGLLTRPNLMLLDTGCVWGGHLTAARLDPDPQHRDLVQIKCPQYRDPLN</sequence>
<reference evidence="10 11" key="1">
    <citation type="submission" date="2021-08" db="EMBL/GenBank/DDBJ databases">
        <authorList>
            <person name="Peeters C."/>
        </authorList>
    </citation>
    <scope>NUCLEOTIDE SEQUENCE [LARGE SCALE GENOMIC DNA]</scope>
    <source>
        <strain evidence="10 11">LMG 32289</strain>
    </source>
</reference>
<dbReference type="SUPFAM" id="SSF56300">
    <property type="entry name" value="Metallo-dependent phosphatases"/>
    <property type="match status" value="1"/>
</dbReference>
<evidence type="ECO:0000256" key="3">
    <source>
        <dbReference type="ARBA" id="ARBA00012506"/>
    </source>
</evidence>
<evidence type="ECO:0000256" key="7">
    <source>
        <dbReference type="ARBA" id="ARBA00033210"/>
    </source>
</evidence>
<organism evidence="10 11">
    <name type="scientific">Cupriavidus pampae</name>
    <dbReference type="NCBI Taxonomy" id="659251"/>
    <lineage>
        <taxon>Bacteria</taxon>
        <taxon>Pseudomonadati</taxon>
        <taxon>Pseudomonadota</taxon>
        <taxon>Betaproteobacteria</taxon>
        <taxon>Burkholderiales</taxon>
        <taxon>Burkholderiaceae</taxon>
        <taxon>Cupriavidus</taxon>
    </lineage>
</organism>
<dbReference type="Gene3D" id="3.60.21.10">
    <property type="match status" value="1"/>
</dbReference>
<dbReference type="NCBIfam" id="NF001204">
    <property type="entry name" value="PRK00166.1"/>
    <property type="match status" value="1"/>
</dbReference>
<accession>A0ABM8WQA3</accession>
<name>A0ABM8WQA3_9BURK</name>
<dbReference type="Proteomes" id="UP000706525">
    <property type="component" value="Unassembled WGS sequence"/>
</dbReference>
<dbReference type="InterPro" id="IPR004843">
    <property type="entry name" value="Calcineurin-like_PHP"/>
</dbReference>
<dbReference type="NCBIfam" id="TIGR00668">
    <property type="entry name" value="apaH"/>
    <property type="match status" value="1"/>
</dbReference>
<gene>
    <name evidence="10" type="primary">apaH</name>
    <name evidence="10" type="ORF">LMG32289_01763</name>
</gene>
<evidence type="ECO:0000256" key="2">
    <source>
        <dbReference type="ARBA" id="ARBA00005419"/>
    </source>
</evidence>
<keyword evidence="4 10" id="KW-0378">Hydrolase</keyword>
<evidence type="ECO:0000256" key="1">
    <source>
        <dbReference type="ARBA" id="ARBA00003413"/>
    </source>
</evidence>
<dbReference type="GO" id="GO:0008803">
    <property type="term" value="F:bis(5'-nucleosyl)-tetraphosphatase (symmetrical) activity"/>
    <property type="evidence" value="ECO:0007669"/>
    <property type="project" value="UniProtKB-EC"/>
</dbReference>
<dbReference type="PIRSF" id="PIRSF000903">
    <property type="entry name" value="B5n-ttraPtase_sm"/>
    <property type="match status" value="1"/>
</dbReference>
<comment type="function">
    <text evidence="1">Hydrolyzes diadenosine 5',5'''-P1,P4-tetraphosphate to yield ADP.</text>
</comment>
<comment type="catalytic activity">
    <reaction evidence="8">
        <text>P(1),P(4)-bis(5'-adenosyl) tetraphosphate + H2O = 2 ADP + 2 H(+)</text>
        <dbReference type="Rhea" id="RHEA:24252"/>
        <dbReference type="ChEBI" id="CHEBI:15377"/>
        <dbReference type="ChEBI" id="CHEBI:15378"/>
        <dbReference type="ChEBI" id="CHEBI:58141"/>
        <dbReference type="ChEBI" id="CHEBI:456216"/>
        <dbReference type="EC" id="3.6.1.41"/>
    </reaction>
</comment>
<evidence type="ECO:0000256" key="5">
    <source>
        <dbReference type="ARBA" id="ARBA00031248"/>
    </source>
</evidence>
<feature type="domain" description="Calcineurin-like phosphoesterase" evidence="9">
    <location>
        <begin position="12"/>
        <end position="157"/>
    </location>
</feature>
<evidence type="ECO:0000256" key="8">
    <source>
        <dbReference type="ARBA" id="ARBA00049417"/>
    </source>
</evidence>
<dbReference type="InterPro" id="IPR029052">
    <property type="entry name" value="Metallo-depent_PP-like"/>
</dbReference>
<evidence type="ECO:0000256" key="6">
    <source>
        <dbReference type="ARBA" id="ARBA00032248"/>
    </source>
</evidence>
<evidence type="ECO:0000313" key="10">
    <source>
        <dbReference type="EMBL" id="CAG9169623.1"/>
    </source>
</evidence>
<keyword evidence="11" id="KW-1185">Reference proteome</keyword>
<dbReference type="PANTHER" id="PTHR40942">
    <property type="match status" value="1"/>
</dbReference>
<dbReference type="InterPro" id="IPR004617">
    <property type="entry name" value="ApaH"/>
</dbReference>
<protein>
    <recommendedName>
        <fullName evidence="3">bis(5'-nucleosyl)-tetraphosphatase (symmetrical)</fullName>
        <ecNumber evidence="3">3.6.1.41</ecNumber>
    </recommendedName>
    <alternativeName>
        <fullName evidence="6">Ap4A hydrolase</fullName>
    </alternativeName>
    <alternativeName>
        <fullName evidence="5">Diadenosine 5',5'''-P1,P4-tetraphosphate pyrophosphohydrolase</fullName>
    </alternativeName>
    <alternativeName>
        <fullName evidence="7">Diadenosine tetraphosphatase</fullName>
    </alternativeName>
</protein>
<dbReference type="RefSeq" id="WP_223985009.1">
    <property type="nucleotide sequence ID" value="NZ_CAJZAG010000003.1"/>
</dbReference>
<evidence type="ECO:0000259" key="9">
    <source>
        <dbReference type="Pfam" id="PF00149"/>
    </source>
</evidence>
<proteinExistence type="inferred from homology"/>
<dbReference type="PANTHER" id="PTHR40942:SF4">
    <property type="entry name" value="CYTOCHROME C5"/>
    <property type="match status" value="1"/>
</dbReference>
<dbReference type="EMBL" id="CAJZAG010000003">
    <property type="protein sequence ID" value="CAG9169623.1"/>
    <property type="molecule type" value="Genomic_DNA"/>
</dbReference>